<reference evidence="1 2" key="1">
    <citation type="submission" date="2016-05" db="EMBL/GenBank/DDBJ databases">
        <title>Comparative genomics of biotechnologically important yeasts.</title>
        <authorList>
            <consortium name="DOE Joint Genome Institute"/>
            <person name="Riley R."/>
            <person name="Haridas S."/>
            <person name="Wolfe K.H."/>
            <person name="Lopes M.R."/>
            <person name="Hittinger C.T."/>
            <person name="Goker M."/>
            <person name="Salamov A."/>
            <person name="Wisecaver J."/>
            <person name="Long T.M."/>
            <person name="Aerts A.L."/>
            <person name="Barry K."/>
            <person name="Choi C."/>
            <person name="Clum A."/>
            <person name="Coughlan A.Y."/>
            <person name="Deshpande S."/>
            <person name="Douglass A.P."/>
            <person name="Hanson S.J."/>
            <person name="Klenk H.-P."/>
            <person name="LaButti K."/>
            <person name="Lapidus A."/>
            <person name="Lindquist E."/>
            <person name="Lipzen A."/>
            <person name="Meier-kolthoff J.P."/>
            <person name="Ohm R.A."/>
            <person name="Otillar R.P."/>
            <person name="Pangilinan J."/>
            <person name="Peng Y."/>
            <person name="Rokas A."/>
            <person name="Rosa C.A."/>
            <person name="Scheuner C."/>
            <person name="Sibirny A.A."/>
            <person name="Slot J.C."/>
            <person name="Stielow J.B."/>
            <person name="Sun H."/>
            <person name="Kurtzman C.P."/>
            <person name="Blackwell M."/>
            <person name="Grigoriev I.V."/>
            <person name="Jeffries T.W."/>
        </authorList>
    </citation>
    <scope>NUCLEOTIDE SEQUENCE [LARGE SCALE GENOMIC DNA]</scope>
    <source>
        <strain evidence="1 2">NRRL YB-4993</strain>
    </source>
</reference>
<keyword evidence="2" id="KW-1185">Reference proteome</keyword>
<sequence length="137" mass="16291">MSESLKELDLLQSPVFVTETFTQRARDSGYFETKSWEDLLQCFKSAIMKMFDEFLKVKESLVSLQTGSACGMNFIVDSIKYIREPKNEILKCYFQFYELNNPQGVFGFTDINEYTYVKTYLRKSTWYCEVDMDNFWK</sequence>
<dbReference type="AlphaFoldDB" id="A0A1A0HKC8"/>
<accession>A0A1A0HKC8</accession>
<dbReference type="GeneID" id="30026755"/>
<comment type="caution">
    <text evidence="1">The sequence shown here is derived from an EMBL/GenBank/DDBJ whole genome shotgun (WGS) entry which is preliminary data.</text>
</comment>
<gene>
    <name evidence="1" type="ORF">METBIDRAFT_10491</name>
</gene>
<proteinExistence type="predicted"/>
<name>A0A1A0HKC8_9ASCO</name>
<dbReference type="EMBL" id="LXTC01000001">
    <property type="protein sequence ID" value="OBA24342.1"/>
    <property type="molecule type" value="Genomic_DNA"/>
</dbReference>
<organism evidence="1 2">
    <name type="scientific">Metschnikowia bicuspidata var. bicuspidata NRRL YB-4993</name>
    <dbReference type="NCBI Taxonomy" id="869754"/>
    <lineage>
        <taxon>Eukaryota</taxon>
        <taxon>Fungi</taxon>
        <taxon>Dikarya</taxon>
        <taxon>Ascomycota</taxon>
        <taxon>Saccharomycotina</taxon>
        <taxon>Pichiomycetes</taxon>
        <taxon>Metschnikowiaceae</taxon>
        <taxon>Metschnikowia</taxon>
    </lineage>
</organism>
<evidence type="ECO:0000313" key="1">
    <source>
        <dbReference type="EMBL" id="OBA24342.1"/>
    </source>
</evidence>
<protein>
    <submittedName>
        <fullName evidence="1">Uncharacterized protein</fullName>
    </submittedName>
</protein>
<dbReference type="OrthoDB" id="10681655at2759"/>
<dbReference type="Proteomes" id="UP000092555">
    <property type="component" value="Unassembled WGS sequence"/>
</dbReference>
<dbReference type="RefSeq" id="XP_018714823.1">
    <property type="nucleotide sequence ID" value="XM_018853779.1"/>
</dbReference>
<evidence type="ECO:0000313" key="2">
    <source>
        <dbReference type="Proteomes" id="UP000092555"/>
    </source>
</evidence>